<dbReference type="EMBL" id="RBAM01000004">
    <property type="protein sequence ID" value="RKN74606.1"/>
    <property type="molecule type" value="Genomic_DNA"/>
</dbReference>
<evidence type="ECO:0000313" key="3">
    <source>
        <dbReference type="Proteomes" id="UP000270343"/>
    </source>
</evidence>
<feature type="compositionally biased region" description="Basic and acidic residues" evidence="1">
    <location>
        <begin position="7"/>
        <end position="22"/>
    </location>
</feature>
<dbReference type="InterPro" id="IPR045428">
    <property type="entry name" value="EACC1"/>
</dbReference>
<name>A0A3B0BSH8_9ACTN</name>
<sequence>MTTEAEVAIRPETSRFDPDDQPWHDQVAALHAALREEAGPIVHRGVPRPGHKGAVEATVLVLGSSGGLTAAVACFRAWLARDKTRTLTVTWTDAAGGERSIRVVGDNIDQTSFQALTEGLGSRLGDG</sequence>
<dbReference type="OrthoDB" id="4231628at2"/>
<dbReference type="Proteomes" id="UP000270343">
    <property type="component" value="Unassembled WGS sequence"/>
</dbReference>
<organism evidence="2 3">
    <name type="scientific">Streptomyces klenkii</name>
    <dbReference type="NCBI Taxonomy" id="1420899"/>
    <lineage>
        <taxon>Bacteria</taxon>
        <taxon>Bacillati</taxon>
        <taxon>Actinomycetota</taxon>
        <taxon>Actinomycetes</taxon>
        <taxon>Kitasatosporales</taxon>
        <taxon>Streptomycetaceae</taxon>
        <taxon>Streptomyces</taxon>
    </lineage>
</organism>
<comment type="caution">
    <text evidence="2">The sequence shown here is derived from an EMBL/GenBank/DDBJ whole genome shotgun (WGS) entry which is preliminary data.</text>
</comment>
<accession>A0A3B0BSH8</accession>
<gene>
    <name evidence="2" type="ORF">D7231_12265</name>
</gene>
<dbReference type="AlphaFoldDB" id="A0A3B0BSH8"/>
<evidence type="ECO:0000313" key="2">
    <source>
        <dbReference type="EMBL" id="RKN74606.1"/>
    </source>
</evidence>
<reference evidence="2 3" key="1">
    <citation type="journal article" date="2015" name="Antonie Van Leeuwenhoek">
        <title>Streptomyces klenkii sp. nov., isolated from deep marine sediment.</title>
        <authorList>
            <person name="Veyisoglu A."/>
            <person name="Sahin N."/>
        </authorList>
    </citation>
    <scope>NUCLEOTIDE SEQUENCE [LARGE SCALE GENOMIC DNA]</scope>
    <source>
        <strain evidence="2 3">KCTC 29202</strain>
    </source>
</reference>
<keyword evidence="3" id="KW-1185">Reference proteome</keyword>
<dbReference type="Pfam" id="PF19953">
    <property type="entry name" value="EACC1"/>
    <property type="match status" value="1"/>
</dbReference>
<protein>
    <submittedName>
        <fullName evidence="2">Uncharacterized protein</fullName>
    </submittedName>
</protein>
<proteinExistence type="predicted"/>
<feature type="region of interest" description="Disordered" evidence="1">
    <location>
        <begin position="1"/>
        <end position="22"/>
    </location>
</feature>
<evidence type="ECO:0000256" key="1">
    <source>
        <dbReference type="SAM" id="MobiDB-lite"/>
    </source>
</evidence>
<dbReference type="RefSeq" id="WP_120755308.1">
    <property type="nucleotide sequence ID" value="NZ_RBAM01000004.1"/>
</dbReference>